<dbReference type="Proteomes" id="UP001320148">
    <property type="component" value="Chromosome"/>
</dbReference>
<evidence type="ECO:0000313" key="2">
    <source>
        <dbReference type="Proteomes" id="UP001320148"/>
    </source>
</evidence>
<organism evidence="1 2">
    <name type="scientific">Desulfoluna limicola</name>
    <dbReference type="NCBI Taxonomy" id="2810562"/>
    <lineage>
        <taxon>Bacteria</taxon>
        <taxon>Pseudomonadati</taxon>
        <taxon>Thermodesulfobacteriota</taxon>
        <taxon>Desulfobacteria</taxon>
        <taxon>Desulfobacterales</taxon>
        <taxon>Desulfolunaceae</taxon>
        <taxon>Desulfoluna</taxon>
    </lineage>
</organism>
<gene>
    <name evidence="1" type="ORF">DSLASN_27680</name>
</gene>
<proteinExistence type="predicted"/>
<accession>A0ABM7PIL1</accession>
<name>A0ABM7PIL1_9BACT</name>
<reference evidence="1 2" key="1">
    <citation type="submission" date="2021-02" db="EMBL/GenBank/DDBJ databases">
        <title>Complete genome of Desulfoluna sp. strain ASN36.</title>
        <authorList>
            <person name="Takahashi A."/>
            <person name="Kojima H."/>
            <person name="Fukui M."/>
        </authorList>
    </citation>
    <scope>NUCLEOTIDE SEQUENCE [LARGE SCALE GENOMIC DNA]</scope>
    <source>
        <strain evidence="1 2">ASN36</strain>
    </source>
</reference>
<protein>
    <submittedName>
        <fullName evidence="1">Uncharacterized protein</fullName>
    </submittedName>
</protein>
<dbReference type="EMBL" id="AP024488">
    <property type="protein sequence ID" value="BCS97136.1"/>
    <property type="molecule type" value="Genomic_DNA"/>
</dbReference>
<keyword evidence="2" id="KW-1185">Reference proteome</keyword>
<sequence>MGIRNEGELLPGEVSGGLLQLFQGNWVVWRLFGWQRNKALVGDT</sequence>
<evidence type="ECO:0000313" key="1">
    <source>
        <dbReference type="EMBL" id="BCS97136.1"/>
    </source>
</evidence>